<organism evidence="2 3">
    <name type="scientific">Dreissena polymorpha</name>
    <name type="common">Zebra mussel</name>
    <name type="synonym">Mytilus polymorpha</name>
    <dbReference type="NCBI Taxonomy" id="45954"/>
    <lineage>
        <taxon>Eukaryota</taxon>
        <taxon>Metazoa</taxon>
        <taxon>Spiralia</taxon>
        <taxon>Lophotrochozoa</taxon>
        <taxon>Mollusca</taxon>
        <taxon>Bivalvia</taxon>
        <taxon>Autobranchia</taxon>
        <taxon>Heteroconchia</taxon>
        <taxon>Euheterodonta</taxon>
        <taxon>Imparidentia</taxon>
        <taxon>Neoheterodontei</taxon>
        <taxon>Myida</taxon>
        <taxon>Dreissenoidea</taxon>
        <taxon>Dreissenidae</taxon>
        <taxon>Dreissena</taxon>
    </lineage>
</organism>
<feature type="region of interest" description="Disordered" evidence="1">
    <location>
        <begin position="26"/>
        <end position="48"/>
    </location>
</feature>
<evidence type="ECO:0000313" key="3">
    <source>
        <dbReference type="Proteomes" id="UP000828390"/>
    </source>
</evidence>
<reference evidence="2" key="2">
    <citation type="submission" date="2020-11" db="EMBL/GenBank/DDBJ databases">
        <authorList>
            <person name="McCartney M.A."/>
            <person name="Auch B."/>
            <person name="Kono T."/>
            <person name="Mallez S."/>
            <person name="Becker A."/>
            <person name="Gohl D.M."/>
            <person name="Silverstein K.A.T."/>
            <person name="Koren S."/>
            <person name="Bechman K.B."/>
            <person name="Herman A."/>
            <person name="Abrahante J.E."/>
            <person name="Garbe J."/>
        </authorList>
    </citation>
    <scope>NUCLEOTIDE SEQUENCE</scope>
    <source>
        <strain evidence="2">Duluth1</strain>
        <tissue evidence="2">Whole animal</tissue>
    </source>
</reference>
<evidence type="ECO:0000256" key="1">
    <source>
        <dbReference type="SAM" id="MobiDB-lite"/>
    </source>
</evidence>
<proteinExistence type="predicted"/>
<dbReference type="AlphaFoldDB" id="A0A9D4L0U6"/>
<comment type="caution">
    <text evidence="2">The sequence shown here is derived from an EMBL/GenBank/DDBJ whole genome shotgun (WGS) entry which is preliminary data.</text>
</comment>
<dbReference type="Proteomes" id="UP000828390">
    <property type="component" value="Unassembled WGS sequence"/>
</dbReference>
<name>A0A9D4L0U6_DREPO</name>
<protein>
    <submittedName>
        <fullName evidence="2">Uncharacterized protein</fullName>
    </submittedName>
</protein>
<feature type="compositionally biased region" description="Low complexity" evidence="1">
    <location>
        <begin position="29"/>
        <end position="48"/>
    </location>
</feature>
<gene>
    <name evidence="2" type="ORF">DPMN_091615</name>
</gene>
<accession>A0A9D4L0U6</accession>
<evidence type="ECO:0000313" key="2">
    <source>
        <dbReference type="EMBL" id="KAH3849219.1"/>
    </source>
</evidence>
<reference evidence="2" key="1">
    <citation type="journal article" date="2019" name="bioRxiv">
        <title>The Genome of the Zebra Mussel, Dreissena polymorpha: A Resource for Invasive Species Research.</title>
        <authorList>
            <person name="McCartney M.A."/>
            <person name="Auch B."/>
            <person name="Kono T."/>
            <person name="Mallez S."/>
            <person name="Zhang Y."/>
            <person name="Obille A."/>
            <person name="Becker A."/>
            <person name="Abrahante J.E."/>
            <person name="Garbe J."/>
            <person name="Badalamenti J.P."/>
            <person name="Herman A."/>
            <person name="Mangelson H."/>
            <person name="Liachko I."/>
            <person name="Sullivan S."/>
            <person name="Sone E.D."/>
            <person name="Koren S."/>
            <person name="Silverstein K.A.T."/>
            <person name="Beckman K.B."/>
            <person name="Gohl D.M."/>
        </authorList>
    </citation>
    <scope>NUCLEOTIDE SEQUENCE</scope>
    <source>
        <strain evidence="2">Duluth1</strain>
        <tissue evidence="2">Whole animal</tissue>
    </source>
</reference>
<dbReference type="EMBL" id="JAIWYP010000003">
    <property type="protein sequence ID" value="KAH3849219.1"/>
    <property type="molecule type" value="Genomic_DNA"/>
</dbReference>
<keyword evidence="3" id="KW-1185">Reference proteome</keyword>
<sequence length="244" mass="27246">MNQPQETAFTCVVCIRHIEPQVNIENSVNSTNNSKTNTNGTRKTGNDTNTVTDQQLLVIPLRPRFALKGSVKVLVQEESNRNETPEISETCSVCSQTISSNEKCCDICQAICHHECVDYDSLNLKVTCITCLGTTQQLEAASQGDRAEQVNDVGTQPVTATAPDTYQGEQLKAAQGLKQREHKFKQLETDLKIRGKEISEAAKYRPKLESHIKKLEVITKELDKLNKTLLDKIQFLANQIETLK</sequence>